<dbReference type="AlphaFoldDB" id="A0A1Z3HMD3"/>
<protein>
    <submittedName>
        <fullName evidence="1">Uncharacterized protein</fullName>
    </submittedName>
</protein>
<dbReference type="KEGG" id="hhg:XM38_024150"/>
<evidence type="ECO:0000313" key="2">
    <source>
        <dbReference type="Proteomes" id="UP000191901"/>
    </source>
</evidence>
<evidence type="ECO:0000313" key="1">
    <source>
        <dbReference type="EMBL" id="ASC71463.1"/>
    </source>
</evidence>
<accession>A0A1Z3HMD3</accession>
<sequence length="104" mass="11490">MAAKNGGKNSPNLVHQFKSSCKTPVIKGFRGAELLRLPQLIMSRLIDLEILQSAATSPMTQAIAPPLNFLEFLETLPDDGNRYELVNGERVQRMATRAHDDVAD</sequence>
<gene>
    <name evidence="1" type="ORF">XM38_024150</name>
</gene>
<name>A0A1Z3HMD3_9CYAN</name>
<dbReference type="EMBL" id="CP021983">
    <property type="protein sequence ID" value="ASC71463.1"/>
    <property type="molecule type" value="Genomic_DNA"/>
</dbReference>
<dbReference type="Proteomes" id="UP000191901">
    <property type="component" value="Chromosome"/>
</dbReference>
<reference evidence="1 2" key="1">
    <citation type="journal article" date="2016" name="Biochim. Biophys. Acta">
        <title>Characterization of red-shifted phycobilisomes isolated from the chlorophyll f-containing cyanobacterium Halomicronema hongdechloris.</title>
        <authorList>
            <person name="Li Y."/>
            <person name="Lin Y."/>
            <person name="Garvey C.J."/>
            <person name="Birch D."/>
            <person name="Corkery R.W."/>
            <person name="Loughlin P.C."/>
            <person name="Scheer H."/>
            <person name="Willows R.D."/>
            <person name="Chen M."/>
        </authorList>
    </citation>
    <scope>NUCLEOTIDE SEQUENCE [LARGE SCALE GENOMIC DNA]</scope>
    <source>
        <strain evidence="1 2">C2206</strain>
    </source>
</reference>
<organism evidence="1 2">
    <name type="scientific">Halomicronema hongdechloris C2206</name>
    <dbReference type="NCBI Taxonomy" id="1641165"/>
    <lineage>
        <taxon>Bacteria</taxon>
        <taxon>Bacillati</taxon>
        <taxon>Cyanobacteriota</taxon>
        <taxon>Cyanophyceae</taxon>
        <taxon>Nodosilineales</taxon>
        <taxon>Nodosilineaceae</taxon>
        <taxon>Halomicronema</taxon>
    </lineage>
</organism>
<proteinExistence type="predicted"/>
<keyword evidence="2" id="KW-1185">Reference proteome</keyword>